<accession>A0A199UYW0</accession>
<feature type="compositionally biased region" description="Basic and acidic residues" evidence="1">
    <location>
        <begin position="171"/>
        <end position="210"/>
    </location>
</feature>
<dbReference type="EMBL" id="LSRQ01004132">
    <property type="protein sequence ID" value="OAY69969.1"/>
    <property type="molecule type" value="Genomic_DNA"/>
</dbReference>
<protein>
    <submittedName>
        <fullName evidence="2">Uncharacterized protein</fullName>
    </submittedName>
</protein>
<dbReference type="Proteomes" id="UP000092600">
    <property type="component" value="Unassembled WGS sequence"/>
</dbReference>
<sequence>MNDSEVSVFLCLYLRHASWIATAAHIRHPGDSVVAKASYRKTIVSRHQSERRRREPLHERAAEAPREELVAAEVARAEHAAALDAVPEDLAALPPEGSESSDTHRRPSLPPTAAVRTAALSAESRGAGASASSTTLRFVASGSSLASSSPSHLHLRIRPRCRPAGLSAGHAELDPDVPHVHGVDHAPEHGDGGGEPPVYEHAHERAADGERVEEEGVDHEPGGAGE</sequence>
<comment type="caution">
    <text evidence="2">The sequence shown here is derived from an EMBL/GenBank/DDBJ whole genome shotgun (WGS) entry which is preliminary data.</text>
</comment>
<feature type="region of interest" description="Disordered" evidence="1">
    <location>
        <begin position="44"/>
        <end position="66"/>
    </location>
</feature>
<reference evidence="2 3" key="1">
    <citation type="journal article" date="2016" name="DNA Res.">
        <title>The draft genome of MD-2 pineapple using hybrid error correction of long reads.</title>
        <authorList>
            <person name="Redwan R.M."/>
            <person name="Saidin A."/>
            <person name="Kumar S.V."/>
        </authorList>
    </citation>
    <scope>NUCLEOTIDE SEQUENCE [LARGE SCALE GENOMIC DNA]</scope>
    <source>
        <strain evidence="3">cv. MD2</strain>
        <tissue evidence="2">Leaf</tissue>
    </source>
</reference>
<organism evidence="2 3">
    <name type="scientific">Ananas comosus</name>
    <name type="common">Pineapple</name>
    <name type="synonym">Ananas ananas</name>
    <dbReference type="NCBI Taxonomy" id="4615"/>
    <lineage>
        <taxon>Eukaryota</taxon>
        <taxon>Viridiplantae</taxon>
        <taxon>Streptophyta</taxon>
        <taxon>Embryophyta</taxon>
        <taxon>Tracheophyta</taxon>
        <taxon>Spermatophyta</taxon>
        <taxon>Magnoliopsida</taxon>
        <taxon>Liliopsida</taxon>
        <taxon>Poales</taxon>
        <taxon>Bromeliaceae</taxon>
        <taxon>Bromelioideae</taxon>
        <taxon>Ananas</taxon>
    </lineage>
</organism>
<evidence type="ECO:0000256" key="1">
    <source>
        <dbReference type="SAM" id="MobiDB-lite"/>
    </source>
</evidence>
<name>A0A199UYW0_ANACO</name>
<feature type="compositionally biased region" description="Basic and acidic residues" evidence="1">
    <location>
        <begin position="52"/>
        <end position="66"/>
    </location>
</feature>
<feature type="region of interest" description="Disordered" evidence="1">
    <location>
        <begin position="91"/>
        <end position="111"/>
    </location>
</feature>
<proteinExistence type="predicted"/>
<feature type="non-terminal residue" evidence="2">
    <location>
        <position position="226"/>
    </location>
</feature>
<dbReference type="AlphaFoldDB" id="A0A199UYW0"/>
<evidence type="ECO:0000313" key="2">
    <source>
        <dbReference type="EMBL" id="OAY69969.1"/>
    </source>
</evidence>
<feature type="region of interest" description="Disordered" evidence="1">
    <location>
        <begin position="166"/>
        <end position="226"/>
    </location>
</feature>
<evidence type="ECO:0000313" key="3">
    <source>
        <dbReference type="Proteomes" id="UP000092600"/>
    </source>
</evidence>
<gene>
    <name evidence="2" type="ORF">ACMD2_07708</name>
</gene>